<dbReference type="EMBL" id="MASJ01000001">
    <property type="protein sequence ID" value="OCS88697.1"/>
    <property type="molecule type" value="Genomic_DNA"/>
</dbReference>
<evidence type="ECO:0000256" key="1">
    <source>
        <dbReference type="ARBA" id="ARBA00009179"/>
    </source>
</evidence>
<dbReference type="Pfam" id="PF03572">
    <property type="entry name" value="Peptidase_S41"/>
    <property type="match status" value="1"/>
</dbReference>
<dbReference type="FunFam" id="2.30.42.10:FF:000063">
    <property type="entry name" value="Peptidase, S41 family"/>
    <property type="match status" value="1"/>
</dbReference>
<dbReference type="InterPro" id="IPR036034">
    <property type="entry name" value="PDZ_sf"/>
</dbReference>
<evidence type="ECO:0000259" key="8">
    <source>
        <dbReference type="PROSITE" id="PS50106"/>
    </source>
</evidence>
<dbReference type="InterPro" id="IPR041489">
    <property type="entry name" value="PDZ_6"/>
</dbReference>
<dbReference type="GO" id="GO:0008236">
    <property type="term" value="F:serine-type peptidase activity"/>
    <property type="evidence" value="ECO:0007669"/>
    <property type="project" value="UniProtKB-KW"/>
</dbReference>
<dbReference type="STRING" id="33978.A6M13_02300"/>
<feature type="domain" description="PDZ" evidence="8">
    <location>
        <begin position="117"/>
        <end position="181"/>
    </location>
</feature>
<feature type="compositionally biased region" description="Acidic residues" evidence="6">
    <location>
        <begin position="497"/>
        <end position="507"/>
    </location>
</feature>
<evidence type="ECO:0000256" key="2">
    <source>
        <dbReference type="ARBA" id="ARBA00022670"/>
    </source>
</evidence>
<dbReference type="GO" id="GO:0006508">
    <property type="term" value="P:proteolysis"/>
    <property type="evidence" value="ECO:0007669"/>
    <property type="project" value="UniProtKB-KW"/>
</dbReference>
<evidence type="ECO:0000256" key="5">
    <source>
        <dbReference type="RuleBase" id="RU004404"/>
    </source>
</evidence>
<dbReference type="GO" id="GO:0030288">
    <property type="term" value="C:outer membrane-bounded periplasmic space"/>
    <property type="evidence" value="ECO:0007669"/>
    <property type="project" value="TreeGrafter"/>
</dbReference>
<dbReference type="InterPro" id="IPR036366">
    <property type="entry name" value="PGBDSf"/>
</dbReference>
<evidence type="ECO:0000313" key="9">
    <source>
        <dbReference type="EMBL" id="OCS88697.1"/>
    </source>
</evidence>
<dbReference type="GO" id="GO:0007165">
    <property type="term" value="P:signal transduction"/>
    <property type="evidence" value="ECO:0007669"/>
    <property type="project" value="TreeGrafter"/>
</dbReference>
<comment type="caution">
    <text evidence="9">The sequence shown here is derived from an EMBL/GenBank/DDBJ whole genome shotgun (WGS) entry which is preliminary data.</text>
</comment>
<protein>
    <submittedName>
        <fullName evidence="9">Peptidase S41</fullName>
    </submittedName>
</protein>
<feature type="region of interest" description="Disordered" evidence="6">
    <location>
        <begin position="485"/>
        <end position="507"/>
    </location>
</feature>
<dbReference type="SMART" id="SM00228">
    <property type="entry name" value="PDZ"/>
    <property type="match status" value="1"/>
</dbReference>
<dbReference type="InterPro" id="IPR005151">
    <property type="entry name" value="Tail-specific_protease"/>
</dbReference>
<dbReference type="Proteomes" id="UP000093199">
    <property type="component" value="Unassembled WGS sequence"/>
</dbReference>
<keyword evidence="4 5" id="KW-0720">Serine protease</keyword>
<keyword evidence="7" id="KW-0472">Membrane</keyword>
<comment type="similarity">
    <text evidence="1 5">Belongs to the peptidase S41A family.</text>
</comment>
<dbReference type="SUPFAM" id="SSF52096">
    <property type="entry name" value="ClpP/crotonase"/>
    <property type="match status" value="1"/>
</dbReference>
<evidence type="ECO:0000313" key="10">
    <source>
        <dbReference type="Proteomes" id="UP000093199"/>
    </source>
</evidence>
<dbReference type="InterPro" id="IPR036365">
    <property type="entry name" value="PGBD-like_sf"/>
</dbReference>
<evidence type="ECO:0000256" key="7">
    <source>
        <dbReference type="SAM" id="Phobius"/>
    </source>
</evidence>
<feature type="transmembrane region" description="Helical" evidence="7">
    <location>
        <begin position="25"/>
        <end position="48"/>
    </location>
</feature>
<dbReference type="Pfam" id="PF22694">
    <property type="entry name" value="CtpB_N-like"/>
    <property type="match status" value="1"/>
</dbReference>
<dbReference type="PANTHER" id="PTHR32060:SF30">
    <property type="entry name" value="CARBOXY-TERMINAL PROCESSING PROTEASE CTPA"/>
    <property type="match status" value="1"/>
</dbReference>
<accession>A0A1C0YNF8</accession>
<dbReference type="NCBIfam" id="TIGR00225">
    <property type="entry name" value="prc"/>
    <property type="match status" value="1"/>
</dbReference>
<dbReference type="SUPFAM" id="SSF50156">
    <property type="entry name" value="PDZ domain-like"/>
    <property type="match status" value="1"/>
</dbReference>
<dbReference type="RefSeq" id="WP_066542546.1">
    <property type="nucleotide sequence ID" value="NZ_MASJ01000001.1"/>
</dbReference>
<dbReference type="InterPro" id="IPR002477">
    <property type="entry name" value="Peptidoglycan-bd-like"/>
</dbReference>
<dbReference type="OrthoDB" id="9812068at2"/>
<dbReference type="InterPro" id="IPR004447">
    <property type="entry name" value="Peptidase_S41A"/>
</dbReference>
<dbReference type="CDD" id="cd07560">
    <property type="entry name" value="Peptidase_S41_CPP"/>
    <property type="match status" value="1"/>
</dbReference>
<dbReference type="InterPro" id="IPR029045">
    <property type="entry name" value="ClpP/crotonase-like_dom_sf"/>
</dbReference>
<reference evidence="9 10" key="1">
    <citation type="submission" date="2016-07" db="EMBL/GenBank/DDBJ databases">
        <title>Caryophanon tenue genome sequencing.</title>
        <authorList>
            <person name="Verma A."/>
            <person name="Pal Y."/>
            <person name="Krishnamurthi S."/>
        </authorList>
    </citation>
    <scope>NUCLEOTIDE SEQUENCE [LARGE SCALE GENOMIC DNA]</scope>
    <source>
        <strain evidence="9 10">DSM 14152</strain>
    </source>
</reference>
<sequence>MEEQNQQPTEPQEKKVGRFLRIKPFTFIMFTFFTILLTAGLTIFALTFGEEKIVEVKVPVEREEFSKLYDAYDELATKYYVDIDEEKAVQGAIDGLVSSLEDPYSDYMDAKESEQFNADLSSSFQGIGAEIQAGGGYIKVVSPIKNSPAERAGILPEDLILEVDGQSLQGYTASEAVLLIRGEKGTEVKMKIERAGVEAPIEMTIVRDEIPVETVYGELLEGGVAHLQITSFSDDTYNELVTYLEQFEQEGMTSIVLDVRQNPGGYLNIAYDIANLFVPKDEIILQTEQKGQEPELYPATGGKKYDIPVAVLIDNGSASASEILAAALSETIDAPIVGLTSFGKGTMQEAAPMADGSTLKFTTGKWLTPEGNWVNETGVTPDVEMGYPEAASIAYISPDVELKEGALSESVKAAEQMLQAIGYDPGTVDGAYDAALTEAVQQFQQDKELEATGVLTGEATTALMTALRDYLEKNDQQLNTAVDVVTGTYEAPTRETTEEEQTSTDNE</sequence>
<keyword evidence="7" id="KW-0812">Transmembrane</keyword>
<dbReference type="SMART" id="SM00245">
    <property type="entry name" value="TSPc"/>
    <property type="match status" value="1"/>
</dbReference>
<dbReference type="InterPro" id="IPR055210">
    <property type="entry name" value="CtpA/B_N"/>
</dbReference>
<evidence type="ECO:0000256" key="3">
    <source>
        <dbReference type="ARBA" id="ARBA00022801"/>
    </source>
</evidence>
<keyword evidence="3 5" id="KW-0378">Hydrolase</keyword>
<dbReference type="Gene3D" id="3.90.226.10">
    <property type="entry name" value="2-enoyl-CoA Hydratase, Chain A, domain 1"/>
    <property type="match status" value="1"/>
</dbReference>
<gene>
    <name evidence="9" type="ORF">A6M13_02300</name>
</gene>
<keyword evidence="2 5" id="KW-0645">Protease</keyword>
<evidence type="ECO:0000256" key="6">
    <source>
        <dbReference type="SAM" id="MobiDB-lite"/>
    </source>
</evidence>
<keyword evidence="7" id="KW-1133">Transmembrane helix</keyword>
<dbReference type="AlphaFoldDB" id="A0A1C0YNF8"/>
<dbReference type="Gene3D" id="3.30.750.44">
    <property type="match status" value="1"/>
</dbReference>
<dbReference type="Gene3D" id="1.10.101.10">
    <property type="entry name" value="PGBD-like superfamily/PGBD"/>
    <property type="match status" value="1"/>
</dbReference>
<dbReference type="SUPFAM" id="SSF47090">
    <property type="entry name" value="PGBD-like"/>
    <property type="match status" value="1"/>
</dbReference>
<dbReference type="Gene3D" id="2.30.42.10">
    <property type="match status" value="1"/>
</dbReference>
<name>A0A1C0YNF8_9BACL</name>
<proteinExistence type="inferred from homology"/>
<dbReference type="GO" id="GO:0004175">
    <property type="term" value="F:endopeptidase activity"/>
    <property type="evidence" value="ECO:0007669"/>
    <property type="project" value="TreeGrafter"/>
</dbReference>
<evidence type="ECO:0000256" key="4">
    <source>
        <dbReference type="ARBA" id="ARBA00022825"/>
    </source>
</evidence>
<dbReference type="Pfam" id="PF01471">
    <property type="entry name" value="PG_binding_1"/>
    <property type="match status" value="1"/>
</dbReference>
<keyword evidence="10" id="KW-1185">Reference proteome</keyword>
<dbReference type="InterPro" id="IPR001478">
    <property type="entry name" value="PDZ"/>
</dbReference>
<organism evidence="9 10">
    <name type="scientific">Caryophanon tenue</name>
    <dbReference type="NCBI Taxonomy" id="33978"/>
    <lineage>
        <taxon>Bacteria</taxon>
        <taxon>Bacillati</taxon>
        <taxon>Bacillota</taxon>
        <taxon>Bacilli</taxon>
        <taxon>Bacillales</taxon>
        <taxon>Caryophanaceae</taxon>
        <taxon>Caryophanon</taxon>
    </lineage>
</organism>
<dbReference type="PROSITE" id="PS50106">
    <property type="entry name" value="PDZ"/>
    <property type="match status" value="1"/>
</dbReference>
<dbReference type="Pfam" id="PF17820">
    <property type="entry name" value="PDZ_6"/>
    <property type="match status" value="1"/>
</dbReference>
<dbReference type="CDD" id="cd06782">
    <property type="entry name" value="cpPDZ_CPP-like"/>
    <property type="match status" value="1"/>
</dbReference>
<dbReference type="PANTHER" id="PTHR32060">
    <property type="entry name" value="TAIL-SPECIFIC PROTEASE"/>
    <property type="match status" value="1"/>
</dbReference>